<dbReference type="FunCoup" id="A0A6P8IP24">
    <property type="interactions" value="1563"/>
</dbReference>
<evidence type="ECO:0000313" key="10">
    <source>
        <dbReference type="Proteomes" id="UP000515163"/>
    </source>
</evidence>
<evidence type="ECO:0000256" key="6">
    <source>
        <dbReference type="ARBA" id="ARBA00023006"/>
    </source>
</evidence>
<dbReference type="InterPro" id="IPR040182">
    <property type="entry name" value="ATG13"/>
</dbReference>
<evidence type="ECO:0000256" key="4">
    <source>
        <dbReference type="ARBA" id="ARBA00013801"/>
    </source>
</evidence>
<comment type="subcellular location">
    <subcellularLocation>
        <location evidence="2">Cytoplasm</location>
        <location evidence="2">Cytosol</location>
    </subcellularLocation>
    <subcellularLocation>
        <location evidence="1">Preautophagosomal structure</location>
    </subcellularLocation>
</comment>
<keyword evidence="5" id="KW-0963">Cytoplasm</keyword>
<feature type="domain" description="Autophagy-related protein 13 N-terminal" evidence="9">
    <location>
        <begin position="26"/>
        <end position="93"/>
    </location>
</feature>
<comment type="similarity">
    <text evidence="3 7">Belongs to the ATG13 family. Metazoan subfamily.</text>
</comment>
<evidence type="ECO:0000313" key="11">
    <source>
        <dbReference type="RefSeq" id="XP_031568118.1"/>
    </source>
</evidence>
<proteinExistence type="inferred from homology"/>
<dbReference type="Proteomes" id="UP000515163">
    <property type="component" value="Unplaced"/>
</dbReference>
<dbReference type="KEGG" id="aten:116302863"/>
<dbReference type="RefSeq" id="XP_031568118.1">
    <property type="nucleotide sequence ID" value="XM_031712258.1"/>
</dbReference>
<dbReference type="PANTHER" id="PTHR13430">
    <property type="match status" value="1"/>
</dbReference>
<evidence type="ECO:0000256" key="8">
    <source>
        <dbReference type="SAM" id="MobiDB-lite"/>
    </source>
</evidence>
<dbReference type="InterPro" id="IPR036570">
    <property type="entry name" value="HORMA_dom_sf"/>
</dbReference>
<reference evidence="11" key="1">
    <citation type="submission" date="2025-08" db="UniProtKB">
        <authorList>
            <consortium name="RefSeq"/>
        </authorList>
    </citation>
    <scope>IDENTIFICATION</scope>
    <source>
        <tissue evidence="11">Tentacle</tissue>
    </source>
</reference>
<accession>A0A6P8IP24</accession>
<evidence type="ECO:0000259" key="9">
    <source>
        <dbReference type="Pfam" id="PF10033"/>
    </source>
</evidence>
<dbReference type="GO" id="GO:0034727">
    <property type="term" value="P:piecemeal microautophagy of the nucleus"/>
    <property type="evidence" value="ECO:0007669"/>
    <property type="project" value="TreeGrafter"/>
</dbReference>
<feature type="compositionally biased region" description="Polar residues" evidence="8">
    <location>
        <begin position="339"/>
        <end position="356"/>
    </location>
</feature>
<gene>
    <name evidence="11" type="primary">LOC116302863</name>
</gene>
<dbReference type="GO" id="GO:0000407">
    <property type="term" value="C:phagophore assembly site"/>
    <property type="evidence" value="ECO:0007669"/>
    <property type="project" value="UniProtKB-SubCell"/>
</dbReference>
<dbReference type="GO" id="GO:0000423">
    <property type="term" value="P:mitophagy"/>
    <property type="evidence" value="ECO:0007669"/>
    <property type="project" value="TreeGrafter"/>
</dbReference>
<dbReference type="GO" id="GO:0034497">
    <property type="term" value="P:protein localization to phagophore assembly site"/>
    <property type="evidence" value="ECO:0007669"/>
    <property type="project" value="TreeGrafter"/>
</dbReference>
<dbReference type="Pfam" id="PF10033">
    <property type="entry name" value="ATG13"/>
    <property type="match status" value="1"/>
</dbReference>
<dbReference type="AlphaFoldDB" id="A0A6P8IP24"/>
<dbReference type="GeneID" id="116302863"/>
<dbReference type="FunFam" id="3.30.900.10:FF:000001">
    <property type="entry name" value="Autophagy-related protein 13"/>
    <property type="match status" value="1"/>
</dbReference>
<evidence type="ECO:0000256" key="7">
    <source>
        <dbReference type="RuleBase" id="RU361214"/>
    </source>
</evidence>
<keyword evidence="10" id="KW-1185">Reference proteome</keyword>
<sequence length="465" mass="51023">MDEEVPILGAKDQKDFDKFLKFLSFKAVQVIVQSRLGDKVHTRSKPNNRGQDWFNLAIDDMPEITSETKKSMGGNLPSVQTPMCIEISLQTSEGESMVLETWCLGINNKQDPHAKITFTVYNRMGMLLKSLISVARVTPSYRLARKQMSGDYVICYRIYFGDVRVKELGEGFQTVNVGSVGTPVGSVTLSAAYRTSLSMTGSQPAMPVKSDHYSSNSCQRQASWDSPVPCSSAAQAQFHKGAGVKHVADEIASASETEVTTCGRTPTHFKVSNRLSPTLWRNASNQRPNSIPQSIDVAMDHHAKGAFATSPVSNEIQPLPALSSTPPFASLLSDRKSLGSRSDTTDGISRVTQRRNSTSSNRKDSSSESVDTRPPASNTTPSLWGGEDDFVLVELRPAFASSADGDLGMFYRECQTAPPLTLFQENKDQTLDTIMVDLDQQLSSYHECLPMFDELVANLQHSQTS</sequence>
<name>A0A6P8IP24_ACTTE</name>
<dbReference type="PANTHER" id="PTHR13430:SF4">
    <property type="entry name" value="AUTOPHAGY-RELATED PROTEIN 13"/>
    <property type="match status" value="1"/>
</dbReference>
<dbReference type="InterPro" id="IPR018731">
    <property type="entry name" value="Atg13_N"/>
</dbReference>
<dbReference type="GO" id="GO:0042127">
    <property type="term" value="P:regulation of cell population proliferation"/>
    <property type="evidence" value="ECO:0007669"/>
    <property type="project" value="UniProtKB-ARBA"/>
</dbReference>
<keyword evidence="6 7" id="KW-0072">Autophagy</keyword>
<dbReference type="GO" id="GO:1990316">
    <property type="term" value="C:Atg1/ULK1 kinase complex"/>
    <property type="evidence" value="ECO:0007669"/>
    <property type="project" value="InterPro"/>
</dbReference>
<feature type="compositionally biased region" description="Polar residues" evidence="8">
    <location>
        <begin position="317"/>
        <end position="327"/>
    </location>
</feature>
<dbReference type="InParanoid" id="A0A6P8IP24"/>
<evidence type="ECO:0000256" key="3">
    <source>
        <dbReference type="ARBA" id="ARBA00007341"/>
    </source>
</evidence>
<organism evidence="10 11">
    <name type="scientific">Actinia tenebrosa</name>
    <name type="common">Australian red waratah sea anemone</name>
    <dbReference type="NCBI Taxonomy" id="6105"/>
    <lineage>
        <taxon>Eukaryota</taxon>
        <taxon>Metazoa</taxon>
        <taxon>Cnidaria</taxon>
        <taxon>Anthozoa</taxon>
        <taxon>Hexacorallia</taxon>
        <taxon>Actiniaria</taxon>
        <taxon>Actiniidae</taxon>
        <taxon>Actinia</taxon>
    </lineage>
</organism>
<evidence type="ECO:0000256" key="2">
    <source>
        <dbReference type="ARBA" id="ARBA00004514"/>
    </source>
</evidence>
<evidence type="ECO:0000256" key="1">
    <source>
        <dbReference type="ARBA" id="ARBA00004329"/>
    </source>
</evidence>
<feature type="region of interest" description="Disordered" evidence="8">
    <location>
        <begin position="317"/>
        <end position="384"/>
    </location>
</feature>
<dbReference type="GO" id="GO:0005829">
    <property type="term" value="C:cytosol"/>
    <property type="evidence" value="ECO:0007669"/>
    <property type="project" value="UniProtKB-SubCell"/>
</dbReference>
<evidence type="ECO:0000256" key="5">
    <source>
        <dbReference type="ARBA" id="ARBA00022490"/>
    </source>
</evidence>
<protein>
    <recommendedName>
        <fullName evidence="4 7">Autophagy-related protein 13</fullName>
    </recommendedName>
</protein>
<dbReference type="OrthoDB" id="70161at2759"/>
<dbReference type="Gene3D" id="3.30.900.10">
    <property type="entry name" value="HORMA domain"/>
    <property type="match status" value="1"/>
</dbReference>